<feature type="region of interest" description="Disordered" evidence="2">
    <location>
        <begin position="328"/>
        <end position="349"/>
    </location>
</feature>
<protein>
    <submittedName>
        <fullName evidence="3">Uncharacterized protein</fullName>
    </submittedName>
</protein>
<sequence>MSEISWSPSALLGREVSEDEFLQLVRDIPRASVDTIEQIAGAAASSEMPAGTDTDRAFEGQLVVAHVLALKRIKNQTLYEPSAKLLTGQLQASKTHAFEGPAASLQNVCSTTLKQQASEGRIVRSRVGPAWASYKYDVLSARELLANEGEQALLQETTQLHEMQLTLETGYQELNKQRRSMDSLRQGVERQQKSLEAIQAENSRLKGEVLELRQKCQVQVAQNATLSQGIAQRRQARADGNTQAALLQAVLKQEGTNDELARMETELKICRAQSGKPFDEPLDPQKVPVLEMIWEHLYPQMKRIGSIFHALEARDNSWAMDMRRSLTEERTQAPTNGNQQTSGNRRLSRAAYRTAAAKCSPVSAYLHVKVSEELRQRVAQEEEERTIELAKSDILGELEELKRRRRDLSLELELRDYVTLASMKEKEADWWGQAARNAAAYGQLDAQKMATWKPAPKDCAPLRLRIFGYAGRPWHVLKAVAFRGATFDAIDAPNLHEGVGLLGLSTWFDMLLKQVPHSYIQTRHCEDFFVDRLEQHMSSEWAPMSIRAAVQSRGGYDVKKFSKTMPGAFNRNAKELAGIWTRDATQAEGLKVLGKVGSAPHEPCERVAACIAQWNRLPLAKLADSIKQFEWCNKLGHITPSTFCSLEAARGADAQRPGETSRSRSASPVEHLQFTALSRLSQGESKFFEHLSRQSLTTKVSAVQLQLLLGMAFRCEPITGDLGLIYLGAANLRPARRDFLPWDSILATSFADWPGDVSQFSEEALGGTKSAFWNQEKNHGSGAQGSISLVLW</sequence>
<evidence type="ECO:0000313" key="3">
    <source>
        <dbReference type="EMBL" id="CAI4009233.1"/>
    </source>
</evidence>
<feature type="compositionally biased region" description="Polar residues" evidence="2">
    <location>
        <begin position="332"/>
        <end position="345"/>
    </location>
</feature>
<proteinExistence type="predicted"/>
<evidence type="ECO:0000256" key="1">
    <source>
        <dbReference type="SAM" id="Coils"/>
    </source>
</evidence>
<dbReference type="EMBL" id="CAMXCT020004469">
    <property type="protein sequence ID" value="CAL1162608.1"/>
    <property type="molecule type" value="Genomic_DNA"/>
</dbReference>
<organism evidence="3">
    <name type="scientific">Cladocopium goreaui</name>
    <dbReference type="NCBI Taxonomy" id="2562237"/>
    <lineage>
        <taxon>Eukaryota</taxon>
        <taxon>Sar</taxon>
        <taxon>Alveolata</taxon>
        <taxon>Dinophyceae</taxon>
        <taxon>Suessiales</taxon>
        <taxon>Symbiodiniaceae</taxon>
        <taxon>Cladocopium</taxon>
    </lineage>
</organism>
<comment type="caution">
    <text evidence="3">The sequence shown here is derived from an EMBL/GenBank/DDBJ whole genome shotgun (WGS) entry which is preliminary data.</text>
</comment>
<dbReference type="EMBL" id="CAMXCT030004469">
    <property type="protein sequence ID" value="CAL4796545.1"/>
    <property type="molecule type" value="Genomic_DNA"/>
</dbReference>
<dbReference type="EMBL" id="CAMXCT010004469">
    <property type="protein sequence ID" value="CAI4009233.1"/>
    <property type="molecule type" value="Genomic_DNA"/>
</dbReference>
<keyword evidence="5" id="KW-1185">Reference proteome</keyword>
<evidence type="ECO:0000256" key="2">
    <source>
        <dbReference type="SAM" id="MobiDB-lite"/>
    </source>
</evidence>
<reference evidence="4" key="2">
    <citation type="submission" date="2024-04" db="EMBL/GenBank/DDBJ databases">
        <authorList>
            <person name="Chen Y."/>
            <person name="Shah S."/>
            <person name="Dougan E. K."/>
            <person name="Thang M."/>
            <person name="Chan C."/>
        </authorList>
    </citation>
    <scope>NUCLEOTIDE SEQUENCE [LARGE SCALE GENOMIC DNA]</scope>
</reference>
<dbReference type="OrthoDB" id="10682003at2759"/>
<reference evidence="3" key="1">
    <citation type="submission" date="2022-10" db="EMBL/GenBank/DDBJ databases">
        <authorList>
            <person name="Chen Y."/>
            <person name="Dougan E. K."/>
            <person name="Chan C."/>
            <person name="Rhodes N."/>
            <person name="Thang M."/>
        </authorList>
    </citation>
    <scope>NUCLEOTIDE SEQUENCE</scope>
</reference>
<evidence type="ECO:0000313" key="4">
    <source>
        <dbReference type="EMBL" id="CAL1162608.1"/>
    </source>
</evidence>
<feature type="coiled-coil region" evidence="1">
    <location>
        <begin position="171"/>
        <end position="215"/>
    </location>
</feature>
<feature type="coiled-coil region" evidence="1">
    <location>
        <begin position="371"/>
        <end position="411"/>
    </location>
</feature>
<name>A0A9P1DFP8_9DINO</name>
<gene>
    <name evidence="3" type="ORF">C1SCF055_LOCUS34604</name>
</gene>
<keyword evidence="1" id="KW-0175">Coiled coil</keyword>
<dbReference type="Proteomes" id="UP001152797">
    <property type="component" value="Unassembled WGS sequence"/>
</dbReference>
<accession>A0A9P1DFP8</accession>
<dbReference type="AlphaFoldDB" id="A0A9P1DFP8"/>
<evidence type="ECO:0000313" key="5">
    <source>
        <dbReference type="Proteomes" id="UP001152797"/>
    </source>
</evidence>